<protein>
    <submittedName>
        <fullName evidence="1">Uncharacterized protein</fullName>
    </submittedName>
</protein>
<dbReference type="Proteomes" id="UP000289411">
    <property type="component" value="Unassembled WGS sequence"/>
</dbReference>
<dbReference type="AlphaFoldDB" id="A0A4Q2RGQ5"/>
<name>A0A4Q2RGQ5_9HYPH</name>
<evidence type="ECO:0000313" key="1">
    <source>
        <dbReference type="EMBL" id="RYB06243.1"/>
    </source>
</evidence>
<evidence type="ECO:0000313" key="2">
    <source>
        <dbReference type="Proteomes" id="UP000289411"/>
    </source>
</evidence>
<reference evidence="1 2" key="2">
    <citation type="submission" date="2019-02" db="EMBL/GenBank/DDBJ databases">
        <title>'Lichenibacterium ramalinii' gen. nov. sp. nov., 'Lichenibacterium minor' gen. nov. sp. nov.</title>
        <authorList>
            <person name="Pankratov T."/>
        </authorList>
    </citation>
    <scope>NUCLEOTIDE SEQUENCE [LARGE SCALE GENOMIC DNA]</scope>
    <source>
        <strain evidence="1 2">RmlP001</strain>
    </source>
</reference>
<dbReference type="EMBL" id="QYBC01000004">
    <property type="protein sequence ID" value="RYB06243.1"/>
    <property type="molecule type" value="Genomic_DNA"/>
</dbReference>
<reference evidence="1 2" key="1">
    <citation type="submission" date="2018-09" db="EMBL/GenBank/DDBJ databases">
        <authorList>
            <person name="Grouzdev D.S."/>
            <person name="Krutkina M.S."/>
        </authorList>
    </citation>
    <scope>NUCLEOTIDE SEQUENCE [LARGE SCALE GENOMIC DNA]</scope>
    <source>
        <strain evidence="1 2">RmlP001</strain>
    </source>
</reference>
<accession>A0A4Q2RGQ5</accession>
<sequence>MSYVLTGVAFVVVCIAMFAWRMFRDAPTVVSGEPTPTEVRGPTGLATGGYSGLTAGVDGGAAGGGGGGGGGGAGAS</sequence>
<gene>
    <name evidence="1" type="ORF">D3272_05610</name>
</gene>
<keyword evidence="2" id="KW-1185">Reference proteome</keyword>
<proteinExistence type="predicted"/>
<comment type="caution">
    <text evidence="1">The sequence shown here is derived from an EMBL/GenBank/DDBJ whole genome shotgun (WGS) entry which is preliminary data.</text>
</comment>
<organism evidence="1 2">
    <name type="scientific">Lichenibacterium ramalinae</name>
    <dbReference type="NCBI Taxonomy" id="2316527"/>
    <lineage>
        <taxon>Bacteria</taxon>
        <taxon>Pseudomonadati</taxon>
        <taxon>Pseudomonadota</taxon>
        <taxon>Alphaproteobacteria</taxon>
        <taxon>Hyphomicrobiales</taxon>
        <taxon>Lichenihabitantaceae</taxon>
        <taxon>Lichenibacterium</taxon>
    </lineage>
</organism>